<proteinExistence type="predicted"/>
<keyword evidence="2" id="KW-1185">Reference proteome</keyword>
<dbReference type="EMBL" id="JABSTQ010010474">
    <property type="protein sequence ID" value="KAG0420802.1"/>
    <property type="molecule type" value="Genomic_DNA"/>
</dbReference>
<name>A0AC60PIU3_IXOPE</name>
<accession>A0AC60PIU3</accession>
<sequence>MGPSSLHLREMLQISPIPKHMHPLHDAKRREARAKALGRTLKEEEGVAYVDAAEYKGKGAMAAAVVNGDGHLVASCSVKTDDPETAEERCPADVHRIFVLLGMVLTWTRMEMLDMTGSAASAKCAFPRTTSCFKRHLNDLTGNLTDLTKKQGAALDAALTNYTK</sequence>
<evidence type="ECO:0000313" key="1">
    <source>
        <dbReference type="EMBL" id="KAG0420802.1"/>
    </source>
</evidence>
<dbReference type="Proteomes" id="UP000805193">
    <property type="component" value="Unassembled WGS sequence"/>
</dbReference>
<protein>
    <submittedName>
        <fullName evidence="1">Uncharacterized protein</fullName>
    </submittedName>
</protein>
<evidence type="ECO:0000313" key="2">
    <source>
        <dbReference type="Proteomes" id="UP000805193"/>
    </source>
</evidence>
<organism evidence="1 2">
    <name type="scientific">Ixodes persulcatus</name>
    <name type="common">Taiga tick</name>
    <dbReference type="NCBI Taxonomy" id="34615"/>
    <lineage>
        <taxon>Eukaryota</taxon>
        <taxon>Metazoa</taxon>
        <taxon>Ecdysozoa</taxon>
        <taxon>Arthropoda</taxon>
        <taxon>Chelicerata</taxon>
        <taxon>Arachnida</taxon>
        <taxon>Acari</taxon>
        <taxon>Parasitiformes</taxon>
        <taxon>Ixodida</taxon>
        <taxon>Ixodoidea</taxon>
        <taxon>Ixodidae</taxon>
        <taxon>Ixodinae</taxon>
        <taxon>Ixodes</taxon>
    </lineage>
</organism>
<reference evidence="1 2" key="1">
    <citation type="journal article" date="2020" name="Cell">
        <title>Large-Scale Comparative Analyses of Tick Genomes Elucidate Their Genetic Diversity and Vector Capacities.</title>
        <authorList>
            <consortium name="Tick Genome and Microbiome Consortium (TIGMIC)"/>
            <person name="Jia N."/>
            <person name="Wang J."/>
            <person name="Shi W."/>
            <person name="Du L."/>
            <person name="Sun Y."/>
            <person name="Zhan W."/>
            <person name="Jiang J.F."/>
            <person name="Wang Q."/>
            <person name="Zhang B."/>
            <person name="Ji P."/>
            <person name="Bell-Sakyi L."/>
            <person name="Cui X.M."/>
            <person name="Yuan T.T."/>
            <person name="Jiang B.G."/>
            <person name="Yang W.F."/>
            <person name="Lam T.T."/>
            <person name="Chang Q.C."/>
            <person name="Ding S.J."/>
            <person name="Wang X.J."/>
            <person name="Zhu J.G."/>
            <person name="Ruan X.D."/>
            <person name="Zhao L."/>
            <person name="Wei J.T."/>
            <person name="Ye R.Z."/>
            <person name="Que T.C."/>
            <person name="Du C.H."/>
            <person name="Zhou Y.H."/>
            <person name="Cheng J.X."/>
            <person name="Dai P.F."/>
            <person name="Guo W.B."/>
            <person name="Han X.H."/>
            <person name="Huang E.J."/>
            <person name="Li L.F."/>
            <person name="Wei W."/>
            <person name="Gao Y.C."/>
            <person name="Liu J.Z."/>
            <person name="Shao H.Z."/>
            <person name="Wang X."/>
            <person name="Wang C.C."/>
            <person name="Yang T.C."/>
            <person name="Huo Q.B."/>
            <person name="Li W."/>
            <person name="Chen H.Y."/>
            <person name="Chen S.E."/>
            <person name="Zhou L.G."/>
            <person name="Ni X.B."/>
            <person name="Tian J.H."/>
            <person name="Sheng Y."/>
            <person name="Liu T."/>
            <person name="Pan Y.S."/>
            <person name="Xia L.Y."/>
            <person name="Li J."/>
            <person name="Zhao F."/>
            <person name="Cao W.C."/>
        </authorList>
    </citation>
    <scope>NUCLEOTIDE SEQUENCE [LARGE SCALE GENOMIC DNA]</scope>
    <source>
        <strain evidence="1">Iper-2018</strain>
    </source>
</reference>
<gene>
    <name evidence="1" type="ORF">HPB47_003290</name>
</gene>
<comment type="caution">
    <text evidence="1">The sequence shown here is derived from an EMBL/GenBank/DDBJ whole genome shotgun (WGS) entry which is preliminary data.</text>
</comment>